<dbReference type="EMBL" id="LLXJ01001724">
    <property type="protein sequence ID" value="PKC01000.1"/>
    <property type="molecule type" value="Genomic_DNA"/>
</dbReference>
<dbReference type="Proteomes" id="UP000232688">
    <property type="component" value="Unassembled WGS sequence"/>
</dbReference>
<organism evidence="2 3">
    <name type="scientific">Rhizophagus irregularis</name>
    <dbReference type="NCBI Taxonomy" id="588596"/>
    <lineage>
        <taxon>Eukaryota</taxon>
        <taxon>Fungi</taxon>
        <taxon>Fungi incertae sedis</taxon>
        <taxon>Mucoromycota</taxon>
        <taxon>Glomeromycotina</taxon>
        <taxon>Glomeromycetes</taxon>
        <taxon>Glomerales</taxon>
        <taxon>Glomeraceae</taxon>
        <taxon>Rhizophagus</taxon>
    </lineage>
</organism>
<evidence type="ECO:0000313" key="2">
    <source>
        <dbReference type="EMBL" id="PKC63391.1"/>
    </source>
</evidence>
<reference evidence="2 3" key="3">
    <citation type="submission" date="2017-10" db="EMBL/GenBank/DDBJ databases">
        <title>Extensive intraspecific genome diversity in a model arbuscular mycorrhizal fungus.</title>
        <authorList>
            <person name="Chen E.C.H."/>
            <person name="Morin E."/>
            <person name="Baudet D."/>
            <person name="Noel J."/>
            <person name="Ndikumana S."/>
            <person name="Charron P."/>
            <person name="St-Onge C."/>
            <person name="Giorgi J."/>
            <person name="Grigoriev I.V."/>
            <person name="Roux C."/>
            <person name="Martin F.M."/>
            <person name="Corradi N."/>
        </authorList>
    </citation>
    <scope>NUCLEOTIDE SEQUENCE [LARGE SCALE GENOMIC DNA]</scope>
    <source>
        <strain evidence="2 3">A1</strain>
    </source>
</reference>
<comment type="caution">
    <text evidence="2">The sequence shown here is derived from an EMBL/GenBank/DDBJ whole genome shotgun (WGS) entry which is preliminary data.</text>
</comment>
<dbReference type="EMBL" id="LLXH01000741">
    <property type="protein sequence ID" value="PKC63391.1"/>
    <property type="molecule type" value="Genomic_DNA"/>
</dbReference>
<dbReference type="AlphaFoldDB" id="A0A2I1EV68"/>
<protein>
    <submittedName>
        <fullName evidence="2">Uncharacterized protein</fullName>
    </submittedName>
</protein>
<proteinExistence type="predicted"/>
<dbReference type="VEuPathDB" id="FungiDB:RhiirA1_422764"/>
<reference evidence="1 4" key="2">
    <citation type="submission" date="2017-09" db="EMBL/GenBank/DDBJ databases">
        <title>Extensive intraspecific genome diversity in a model arbuscular mycorrhizal fungus.</title>
        <authorList>
            <person name="Chen E.C."/>
            <person name="Morin E."/>
            <person name="Beaudet D."/>
            <person name="Noel J."/>
            <person name="Ndikumana S."/>
            <person name="Charron P."/>
            <person name="St-Onge C."/>
            <person name="Giorgi J."/>
            <person name="Grigoriev I.V."/>
            <person name="Roux C."/>
            <person name="Martin F.M."/>
            <person name="Corradi N."/>
        </authorList>
    </citation>
    <scope>NUCLEOTIDE SEQUENCE [LARGE SCALE GENOMIC DNA]</scope>
    <source>
        <strain evidence="1 4">A5</strain>
    </source>
</reference>
<name>A0A2I1EV68_9GLOM</name>
<evidence type="ECO:0000313" key="1">
    <source>
        <dbReference type="EMBL" id="PKC01000.1"/>
    </source>
</evidence>
<sequence length="60" mass="6684">MSGDEEPNLFSLLDHYGEAQLPSDGGDPDYFDRFIIYVRDNLPTAGGCNGVPSFMIILRF</sequence>
<accession>A0A2I1EV68</accession>
<evidence type="ECO:0000313" key="3">
    <source>
        <dbReference type="Proteomes" id="UP000232688"/>
    </source>
</evidence>
<gene>
    <name evidence="2" type="ORF">RhiirA1_422764</name>
    <name evidence="1" type="ORF">RhiirA5_365268</name>
</gene>
<reference evidence="1 4" key="1">
    <citation type="submission" date="2016-04" db="EMBL/GenBank/DDBJ databases">
        <title>Genome analyses suggest a sexual origin of heterokaryosis in a supposedly ancient asexual fungus.</title>
        <authorList>
            <person name="Ropars J."/>
            <person name="Sedzielewska K."/>
            <person name="Noel J."/>
            <person name="Charron P."/>
            <person name="Farinelli L."/>
            <person name="Marton T."/>
            <person name="Kruger M."/>
            <person name="Pelin A."/>
            <person name="Brachmann A."/>
            <person name="Corradi N."/>
        </authorList>
    </citation>
    <scope>NUCLEOTIDE SEQUENCE [LARGE SCALE GENOMIC DNA]</scope>
    <source>
        <strain evidence="1 4">A5</strain>
    </source>
</reference>
<evidence type="ECO:0000313" key="4">
    <source>
        <dbReference type="Proteomes" id="UP000232722"/>
    </source>
</evidence>
<reference evidence="2 3" key="4">
    <citation type="submission" date="2017-10" db="EMBL/GenBank/DDBJ databases">
        <title>Genome analyses suggest a sexual origin of heterokaryosis in a supposedly ancient asexual fungus.</title>
        <authorList>
            <person name="Corradi N."/>
            <person name="Sedzielewska K."/>
            <person name="Noel J."/>
            <person name="Charron P."/>
            <person name="Farinelli L."/>
            <person name="Marton T."/>
            <person name="Kruger M."/>
            <person name="Pelin A."/>
            <person name="Brachmann A."/>
            <person name="Corradi N."/>
        </authorList>
    </citation>
    <scope>NUCLEOTIDE SEQUENCE [LARGE SCALE GENOMIC DNA]</scope>
    <source>
        <strain evidence="2 3">A1</strain>
    </source>
</reference>
<dbReference type="Proteomes" id="UP000232722">
    <property type="component" value="Unassembled WGS sequence"/>
</dbReference>